<dbReference type="OrthoDB" id="360540at2759"/>
<dbReference type="GO" id="GO:0005737">
    <property type="term" value="C:cytoplasm"/>
    <property type="evidence" value="ECO:0007669"/>
    <property type="project" value="TreeGrafter"/>
</dbReference>
<dbReference type="eggNOG" id="KOG2983">
    <property type="taxonomic scope" value="Eukaryota"/>
</dbReference>
<dbReference type="GeneID" id="18169249"/>
<keyword evidence="4" id="KW-1185">Reference proteome</keyword>
<protein>
    <submittedName>
        <fullName evidence="3">Cell cycle control protein Cdc123</fullName>
    </submittedName>
</protein>
<dbReference type="PANTHER" id="PTHR15323:SF6">
    <property type="entry name" value="CELL DIVISION CYCLE PROTEIN 123 HOMOLOG"/>
    <property type="match status" value="1"/>
</dbReference>
<dbReference type="Proteomes" id="UP000001610">
    <property type="component" value="Unassembled WGS sequence"/>
</dbReference>
<feature type="compositionally biased region" description="Acidic residues" evidence="2">
    <location>
        <begin position="94"/>
        <end position="103"/>
    </location>
</feature>
<comment type="similarity">
    <text evidence="1">Belongs to the CDC123 family.</text>
</comment>
<dbReference type="EMBL" id="JH126403">
    <property type="protein sequence ID" value="EGX90818.1"/>
    <property type="molecule type" value="Genomic_DNA"/>
</dbReference>
<dbReference type="FunCoup" id="G3JM94">
    <property type="interactions" value="685"/>
</dbReference>
<name>G3JM94_CORMM</name>
<proteinExistence type="inferred from homology"/>
<evidence type="ECO:0000256" key="2">
    <source>
        <dbReference type="SAM" id="MobiDB-lite"/>
    </source>
</evidence>
<dbReference type="InParanoid" id="G3JM94"/>
<dbReference type="Pfam" id="PF07065">
    <property type="entry name" value="D123"/>
    <property type="match status" value="1"/>
</dbReference>
<dbReference type="KEGG" id="cmt:CCM_07238"/>
<dbReference type="VEuPathDB" id="FungiDB:CCM_07238"/>
<evidence type="ECO:0000313" key="4">
    <source>
        <dbReference type="Proteomes" id="UP000001610"/>
    </source>
</evidence>
<evidence type="ECO:0000256" key="1">
    <source>
        <dbReference type="ARBA" id="ARBA00011047"/>
    </source>
</evidence>
<reference evidence="3 4" key="1">
    <citation type="journal article" date="2011" name="Genome Biol.">
        <title>Genome sequence of the insect pathogenic fungus Cordyceps militaris, a valued traditional Chinese medicine.</title>
        <authorList>
            <person name="Zheng P."/>
            <person name="Xia Y."/>
            <person name="Xiao G."/>
            <person name="Xiong C."/>
            <person name="Hu X."/>
            <person name="Zhang S."/>
            <person name="Zheng H."/>
            <person name="Huang Y."/>
            <person name="Zhou Y."/>
            <person name="Wang S."/>
            <person name="Zhao G.P."/>
            <person name="Liu X."/>
            <person name="St Leger R.J."/>
            <person name="Wang C."/>
        </authorList>
    </citation>
    <scope>NUCLEOTIDE SEQUENCE [LARGE SCALE GENOMIC DNA]</scope>
    <source>
        <strain evidence="3 4">CM01</strain>
    </source>
</reference>
<evidence type="ECO:0000313" key="3">
    <source>
        <dbReference type="EMBL" id="EGX90818.1"/>
    </source>
</evidence>
<dbReference type="PANTHER" id="PTHR15323">
    <property type="entry name" value="D123 PROTEIN"/>
    <property type="match status" value="1"/>
</dbReference>
<gene>
    <name evidence="3" type="ORF">CCM_07238</name>
</gene>
<sequence>MPHMGEDDVSGSESAFVFPPVTKDHIQNCSYDAWFPRYRSSCIKSRIIPIPAEFSAYLQEDGIILADDNDILGEAQDDEWQGSGATTSHNVQQEADDSDDDEASPLPPNERFPETHQKIKDTIEELGGEVAPKLNWSSPKDAKWISAHQNTLKCTSPNDIYLLLKSSSFISHDLTHAFDGCTSIEPSRPFSPVLVLRPYFTPHVALEFRCFVKHRQLIAISQRDLNYYKFLEGLRPNLWRKITKFYKETLRHTFPDASFAFDIYVPENSLADDGLGKVRLMDINPWAIRTDALLFSWEELLQQEVARPLYGPPAGVDAGDVSGGETTADEFDDDMLEDYSPDRLPELRIVEKDDPGAYNFSTPQYSAHKLPKEVVDASLAGQGGLREFAQQWKNITEGQGGNMWEQPGAGGA</sequence>
<feature type="region of interest" description="Disordered" evidence="2">
    <location>
        <begin position="79"/>
        <end position="116"/>
    </location>
</feature>
<dbReference type="STRING" id="983644.G3JM94"/>
<organism evidence="3 4">
    <name type="scientific">Cordyceps militaris (strain CM01)</name>
    <name type="common">Caterpillar fungus</name>
    <dbReference type="NCBI Taxonomy" id="983644"/>
    <lineage>
        <taxon>Eukaryota</taxon>
        <taxon>Fungi</taxon>
        <taxon>Dikarya</taxon>
        <taxon>Ascomycota</taxon>
        <taxon>Pezizomycotina</taxon>
        <taxon>Sordariomycetes</taxon>
        <taxon>Hypocreomycetidae</taxon>
        <taxon>Hypocreales</taxon>
        <taxon>Cordycipitaceae</taxon>
        <taxon>Cordyceps</taxon>
    </lineage>
</organism>
<dbReference type="HOGENOM" id="CLU_034402_2_0_1"/>
<dbReference type="OMA" id="TFPDPNF"/>
<dbReference type="RefSeq" id="XP_006672439.1">
    <property type="nucleotide sequence ID" value="XM_006672376.1"/>
</dbReference>
<dbReference type="InterPro" id="IPR009772">
    <property type="entry name" value="CDC123"/>
</dbReference>
<dbReference type="AlphaFoldDB" id="G3JM94"/>
<accession>G3JM94</accession>